<reference evidence="3 4" key="1">
    <citation type="submission" date="2012-01" db="EMBL/GenBank/DDBJ databases">
        <title>The Genome Sequence of Odoribacter laneus YIT 12061.</title>
        <authorList>
            <consortium name="The Broad Institute Genome Sequencing Platform"/>
            <person name="Earl A."/>
            <person name="Ward D."/>
            <person name="Feldgarden M."/>
            <person name="Gevers D."/>
            <person name="Morotomi M."/>
            <person name="Young S.K."/>
            <person name="Zeng Q."/>
            <person name="Gargeya S."/>
            <person name="Fitzgerald M."/>
            <person name="Haas B."/>
            <person name="Abouelleil A."/>
            <person name="Alvarado L."/>
            <person name="Arachchi H.M."/>
            <person name="Berlin A."/>
            <person name="Chapman S.B."/>
            <person name="Gearin G."/>
            <person name="Goldberg J."/>
            <person name="Griggs A."/>
            <person name="Gujja S."/>
            <person name="Hansen M."/>
            <person name="Heiman D."/>
            <person name="Howarth C."/>
            <person name="Larimer J."/>
            <person name="Lui A."/>
            <person name="MacDonald P.J.P."/>
            <person name="McCowen C."/>
            <person name="Montmayeur A."/>
            <person name="Murphy C."/>
            <person name="Neiman D."/>
            <person name="Pearson M."/>
            <person name="Priest M."/>
            <person name="Roberts A."/>
            <person name="Saif S."/>
            <person name="Shea T."/>
            <person name="Sisk P."/>
            <person name="Stolte C."/>
            <person name="Sykes S."/>
            <person name="Wortman J."/>
            <person name="Nusbaum C."/>
            <person name="Birren B."/>
        </authorList>
    </citation>
    <scope>NUCLEOTIDE SEQUENCE [LARGE SCALE GENOMIC DNA]</scope>
    <source>
        <strain evidence="3 4">YIT 12061</strain>
    </source>
</reference>
<dbReference type="Gene3D" id="3.40.1420.30">
    <property type="match status" value="1"/>
</dbReference>
<protein>
    <recommendedName>
        <fullName evidence="2">Putative beta-lactamase-inhibitor-like PepSY-like domain-containing protein</fullName>
    </recommendedName>
</protein>
<evidence type="ECO:0000313" key="4">
    <source>
        <dbReference type="Proteomes" id="UP000004892"/>
    </source>
</evidence>
<name>H1DCV4_9BACT</name>
<keyword evidence="4" id="KW-1185">Reference proteome</keyword>
<dbReference type="PATRIC" id="fig|742817.3.peg.166"/>
<proteinExistence type="predicted"/>
<dbReference type="Pfam" id="PF11396">
    <property type="entry name" value="PepSY_like"/>
    <property type="match status" value="1"/>
</dbReference>
<organism evidence="3 4">
    <name type="scientific">Odoribacter laneus YIT 12061</name>
    <dbReference type="NCBI Taxonomy" id="742817"/>
    <lineage>
        <taxon>Bacteria</taxon>
        <taxon>Pseudomonadati</taxon>
        <taxon>Bacteroidota</taxon>
        <taxon>Bacteroidia</taxon>
        <taxon>Bacteroidales</taxon>
        <taxon>Odoribacteraceae</taxon>
        <taxon>Odoribacter</taxon>
    </lineage>
</organism>
<dbReference type="RefSeq" id="WP_009135315.1">
    <property type="nucleotide sequence ID" value="NZ_JH594596.1"/>
</dbReference>
<dbReference type="EMBL" id="ADMC01000001">
    <property type="protein sequence ID" value="EHP51159.1"/>
    <property type="molecule type" value="Genomic_DNA"/>
</dbReference>
<dbReference type="eggNOG" id="COG3212">
    <property type="taxonomic scope" value="Bacteria"/>
</dbReference>
<comment type="caution">
    <text evidence="3">The sequence shown here is derived from an EMBL/GenBank/DDBJ whole genome shotgun (WGS) entry which is preliminary data.</text>
</comment>
<dbReference type="SUPFAM" id="SSF160574">
    <property type="entry name" value="BT0923-like"/>
    <property type="match status" value="1"/>
</dbReference>
<dbReference type="AlphaFoldDB" id="H1DCV4"/>
<feature type="domain" description="Putative beta-lactamase-inhibitor-like PepSY-like" evidence="2">
    <location>
        <begin position="62"/>
        <end position="142"/>
    </location>
</feature>
<dbReference type="GeneID" id="98067829"/>
<sequence>MKKAFFILVCCILSVQFSFADKKIYTTDTLQLPVAARQFINTHFSGVGISHIKIEKEFWEGNQYDVILTNGFDLDFDKNGEWKEIDGHRNALPVTVIPEKMAVYLNKNFPGFSVISIEKDREGYEVKLSDGRELKFNREQLFIGYED</sequence>
<dbReference type="InterPro" id="IPR021533">
    <property type="entry name" value="PepSY-like"/>
</dbReference>
<evidence type="ECO:0000313" key="3">
    <source>
        <dbReference type="EMBL" id="EHP51159.1"/>
    </source>
</evidence>
<feature type="signal peptide" evidence="1">
    <location>
        <begin position="1"/>
        <end position="20"/>
    </location>
</feature>
<accession>H1DCV4</accession>
<evidence type="ECO:0000256" key="1">
    <source>
        <dbReference type="SAM" id="SignalP"/>
    </source>
</evidence>
<dbReference type="HOGENOM" id="CLU_111475_0_0_10"/>
<evidence type="ECO:0000259" key="2">
    <source>
        <dbReference type="Pfam" id="PF11396"/>
    </source>
</evidence>
<feature type="chain" id="PRO_5003548577" description="Putative beta-lactamase-inhibitor-like PepSY-like domain-containing protein" evidence="1">
    <location>
        <begin position="21"/>
        <end position="147"/>
    </location>
</feature>
<dbReference type="STRING" id="742817.HMPREF9449_00161"/>
<dbReference type="Proteomes" id="UP000004892">
    <property type="component" value="Unassembled WGS sequence"/>
</dbReference>
<gene>
    <name evidence="3" type="ORF">HMPREF9449_00161</name>
</gene>
<keyword evidence="1" id="KW-0732">Signal</keyword>